<feature type="signal peptide" evidence="3">
    <location>
        <begin position="1"/>
        <end position="19"/>
    </location>
</feature>
<dbReference type="Proteomes" id="UP001500390">
    <property type="component" value="Unassembled WGS sequence"/>
</dbReference>
<evidence type="ECO:0000256" key="3">
    <source>
        <dbReference type="SAM" id="SignalP"/>
    </source>
</evidence>
<feature type="transmembrane region" description="Helical" evidence="2">
    <location>
        <begin position="113"/>
        <end position="134"/>
    </location>
</feature>
<dbReference type="EMBL" id="BAABFX010000045">
    <property type="protein sequence ID" value="GAA4401874.1"/>
    <property type="molecule type" value="Genomic_DNA"/>
</dbReference>
<evidence type="ECO:0000313" key="4">
    <source>
        <dbReference type="EMBL" id="GAA4401874.1"/>
    </source>
</evidence>
<sequence length="145" mass="14323">MTVTACSATSLTATVASTAAGQVFQLPVFADATGTGPWTDEGTVVTQGETEPVDATAYRYGGGGSGTGETPSTSPTPTPTVSESPSSSQSPSPSPSASPTKPVSVLARTGVELTAIAALGAALLVAGFLLVIGSRMASRTAPRRH</sequence>
<proteinExistence type="predicted"/>
<gene>
    <name evidence="4" type="ORF">GCM10023153_30490</name>
</gene>
<keyword evidence="2" id="KW-1133">Transmembrane helix</keyword>
<comment type="caution">
    <text evidence="4">The sequence shown here is derived from an EMBL/GenBank/DDBJ whole genome shotgun (WGS) entry which is preliminary data.</text>
</comment>
<keyword evidence="3" id="KW-0732">Signal</keyword>
<evidence type="ECO:0000256" key="2">
    <source>
        <dbReference type="SAM" id="Phobius"/>
    </source>
</evidence>
<accession>A0ABP8K9A1</accession>
<keyword evidence="2" id="KW-0472">Membrane</keyword>
<name>A0ABP8K9A1_9MICO</name>
<protein>
    <submittedName>
        <fullName evidence="4">Uncharacterized protein</fullName>
    </submittedName>
</protein>
<feature type="chain" id="PRO_5047005448" evidence="3">
    <location>
        <begin position="20"/>
        <end position="145"/>
    </location>
</feature>
<evidence type="ECO:0000313" key="5">
    <source>
        <dbReference type="Proteomes" id="UP001500390"/>
    </source>
</evidence>
<reference evidence="5" key="1">
    <citation type="journal article" date="2019" name="Int. J. Syst. Evol. Microbiol.">
        <title>The Global Catalogue of Microorganisms (GCM) 10K type strain sequencing project: providing services to taxonomists for standard genome sequencing and annotation.</title>
        <authorList>
            <consortium name="The Broad Institute Genomics Platform"/>
            <consortium name="The Broad Institute Genome Sequencing Center for Infectious Disease"/>
            <person name="Wu L."/>
            <person name="Ma J."/>
        </authorList>
    </citation>
    <scope>NUCLEOTIDE SEQUENCE [LARGE SCALE GENOMIC DNA]</scope>
    <source>
        <strain evidence="5">JCM 17738</strain>
    </source>
</reference>
<feature type="region of interest" description="Disordered" evidence="1">
    <location>
        <begin position="34"/>
        <end position="103"/>
    </location>
</feature>
<keyword evidence="2" id="KW-0812">Transmembrane</keyword>
<organism evidence="4 5">
    <name type="scientific">Ornithinibacter aureus</name>
    <dbReference type="NCBI Taxonomy" id="622664"/>
    <lineage>
        <taxon>Bacteria</taxon>
        <taxon>Bacillati</taxon>
        <taxon>Actinomycetota</taxon>
        <taxon>Actinomycetes</taxon>
        <taxon>Micrococcales</taxon>
        <taxon>Intrasporangiaceae</taxon>
        <taxon>Ornithinibacter</taxon>
    </lineage>
</organism>
<feature type="compositionally biased region" description="Low complexity" evidence="1">
    <location>
        <begin position="68"/>
        <end position="103"/>
    </location>
</feature>
<keyword evidence="5" id="KW-1185">Reference proteome</keyword>
<evidence type="ECO:0000256" key="1">
    <source>
        <dbReference type="SAM" id="MobiDB-lite"/>
    </source>
</evidence>